<feature type="transmembrane region" description="Helical" evidence="2">
    <location>
        <begin position="211"/>
        <end position="232"/>
    </location>
</feature>
<dbReference type="EMBL" id="JBBCAQ010000032">
    <property type="protein sequence ID" value="KAK7584305.1"/>
    <property type="molecule type" value="Genomic_DNA"/>
</dbReference>
<organism evidence="4 5">
    <name type="scientific">Parthenolecanium corni</name>
    <dbReference type="NCBI Taxonomy" id="536013"/>
    <lineage>
        <taxon>Eukaryota</taxon>
        <taxon>Metazoa</taxon>
        <taxon>Ecdysozoa</taxon>
        <taxon>Arthropoda</taxon>
        <taxon>Hexapoda</taxon>
        <taxon>Insecta</taxon>
        <taxon>Pterygota</taxon>
        <taxon>Neoptera</taxon>
        <taxon>Paraneoptera</taxon>
        <taxon>Hemiptera</taxon>
        <taxon>Sternorrhyncha</taxon>
        <taxon>Coccoidea</taxon>
        <taxon>Coccidae</taxon>
        <taxon>Parthenolecanium</taxon>
    </lineage>
</organism>
<feature type="region of interest" description="Disordered" evidence="1">
    <location>
        <begin position="262"/>
        <end position="323"/>
    </location>
</feature>
<dbReference type="AlphaFoldDB" id="A0AAN9TG12"/>
<dbReference type="PANTHER" id="PTHR39069:SF8">
    <property type="entry name" value="FI17111P1"/>
    <property type="match status" value="1"/>
</dbReference>
<feature type="compositionally biased region" description="Basic and acidic residues" evidence="1">
    <location>
        <begin position="262"/>
        <end position="271"/>
    </location>
</feature>
<accession>A0AAN9TG12</accession>
<dbReference type="InterPro" id="IPR006149">
    <property type="entry name" value="EB_dom"/>
</dbReference>
<dbReference type="Proteomes" id="UP001367676">
    <property type="component" value="Unassembled WGS sequence"/>
</dbReference>
<protein>
    <recommendedName>
        <fullName evidence="3">EB domain-containing protein</fullName>
    </recommendedName>
</protein>
<proteinExistence type="predicted"/>
<feature type="domain" description="EB" evidence="3">
    <location>
        <begin position="53"/>
        <end position="90"/>
    </location>
</feature>
<dbReference type="Pfam" id="PF01683">
    <property type="entry name" value="EB"/>
    <property type="match status" value="1"/>
</dbReference>
<keyword evidence="2" id="KW-0812">Transmembrane</keyword>
<name>A0AAN9TG12_9HEMI</name>
<gene>
    <name evidence="4" type="ORF">V9T40_005268</name>
</gene>
<keyword evidence="2" id="KW-1133">Transmembrane helix</keyword>
<dbReference type="PANTHER" id="PTHR39069">
    <property type="entry name" value="ECDYSONE-INDUCIBLE GENE E1, ISOFORM A"/>
    <property type="match status" value="1"/>
</dbReference>
<keyword evidence="5" id="KW-1185">Reference proteome</keyword>
<evidence type="ECO:0000313" key="4">
    <source>
        <dbReference type="EMBL" id="KAK7584305.1"/>
    </source>
</evidence>
<sequence length="323" mass="35943">MMQFSSKSEQEKIHKYGATCNTSTDCGFDGAICEETTAVCRCDLKLPAFNGHDRCGKGIQLNQSCQFDEQCEYFVWNSMCKNSKCVCRGDGKPVELEDGSIKCKGKQFGDPCESSSDCAFRSSICDPNKRNCQCLPGLVATDHIDKCGEVKKVNEDCFFNEQCEQMLFDTICVDGRCSCRAERVPVINTDGSIKCIVPSPPPSDLGTDPTMIIVLTVMCLMFIIICVVLHLFSKARWRENRTIFNTPNPRLMNVSLLREKKIERRSSREGSTKGFPSREPSMASLRPHSPSIESKNVFRRESRGAGSNSSVRSPTTLSSPTML</sequence>
<evidence type="ECO:0000256" key="2">
    <source>
        <dbReference type="SAM" id="Phobius"/>
    </source>
</evidence>
<evidence type="ECO:0000259" key="3">
    <source>
        <dbReference type="Pfam" id="PF01683"/>
    </source>
</evidence>
<reference evidence="4 5" key="1">
    <citation type="submission" date="2024-03" db="EMBL/GenBank/DDBJ databases">
        <title>Adaptation during the transition from Ophiocordyceps entomopathogen to insect associate is accompanied by gene loss and intensified selection.</title>
        <authorList>
            <person name="Ward C.M."/>
            <person name="Onetto C.A."/>
            <person name="Borneman A.R."/>
        </authorList>
    </citation>
    <scope>NUCLEOTIDE SEQUENCE [LARGE SCALE GENOMIC DNA]</scope>
    <source>
        <strain evidence="4">AWRI1</strain>
        <tissue evidence="4">Single Adult Female</tissue>
    </source>
</reference>
<comment type="caution">
    <text evidence="4">The sequence shown here is derived from an EMBL/GenBank/DDBJ whole genome shotgun (WGS) entry which is preliminary data.</text>
</comment>
<keyword evidence="2" id="KW-0472">Membrane</keyword>
<feature type="compositionally biased region" description="Polar residues" evidence="1">
    <location>
        <begin position="305"/>
        <end position="323"/>
    </location>
</feature>
<evidence type="ECO:0000313" key="5">
    <source>
        <dbReference type="Proteomes" id="UP001367676"/>
    </source>
</evidence>
<evidence type="ECO:0000256" key="1">
    <source>
        <dbReference type="SAM" id="MobiDB-lite"/>
    </source>
</evidence>